<protein>
    <submittedName>
        <fullName evidence="1">Uncharacterized protein</fullName>
    </submittedName>
</protein>
<evidence type="ECO:0000313" key="1">
    <source>
        <dbReference type="EnsemblMetazoa" id="AALB001457-PA"/>
    </source>
</evidence>
<name>A0A182F4R6_ANOAL</name>
<dbReference type="Proteomes" id="UP000069272">
    <property type="component" value="Chromosome 2L"/>
</dbReference>
<reference evidence="1" key="2">
    <citation type="submission" date="2022-08" db="UniProtKB">
        <authorList>
            <consortium name="EnsemblMetazoa"/>
        </authorList>
    </citation>
    <scope>IDENTIFICATION</scope>
    <source>
        <strain evidence="1">STECLA/ALBI9_A</strain>
    </source>
</reference>
<organism evidence="1 2">
    <name type="scientific">Anopheles albimanus</name>
    <name type="common">New world malaria mosquito</name>
    <dbReference type="NCBI Taxonomy" id="7167"/>
    <lineage>
        <taxon>Eukaryota</taxon>
        <taxon>Metazoa</taxon>
        <taxon>Ecdysozoa</taxon>
        <taxon>Arthropoda</taxon>
        <taxon>Hexapoda</taxon>
        <taxon>Insecta</taxon>
        <taxon>Pterygota</taxon>
        <taxon>Neoptera</taxon>
        <taxon>Endopterygota</taxon>
        <taxon>Diptera</taxon>
        <taxon>Nematocera</taxon>
        <taxon>Culicoidea</taxon>
        <taxon>Culicidae</taxon>
        <taxon>Anophelinae</taxon>
        <taxon>Anopheles</taxon>
    </lineage>
</organism>
<evidence type="ECO:0000313" key="2">
    <source>
        <dbReference type="Proteomes" id="UP000069272"/>
    </source>
</evidence>
<dbReference type="EnsemblMetazoa" id="AALB001457-RA">
    <property type="protein sequence ID" value="AALB001457-PA"/>
    <property type="gene ID" value="AALB001457"/>
</dbReference>
<dbReference type="AlphaFoldDB" id="A0A182F4R6"/>
<sequence>MVESNSSSAHDRNDCRSPSENGAAMKAGNVLQMHDPLVMIEITSS</sequence>
<accession>A0A182F4R6</accession>
<reference evidence="1 2" key="1">
    <citation type="journal article" date="2017" name="G3 (Bethesda)">
        <title>The Physical Genome Mapping of Anopheles albimanus Corrected Scaffold Misassemblies and Identified Interarm Rearrangements in Genus Anopheles.</title>
        <authorList>
            <person name="Artemov G.N."/>
            <person name="Peery A.N."/>
            <person name="Jiang X."/>
            <person name="Tu Z."/>
            <person name="Stegniy V.N."/>
            <person name="Sharakhova M.V."/>
            <person name="Sharakhov I.V."/>
        </authorList>
    </citation>
    <scope>NUCLEOTIDE SEQUENCE [LARGE SCALE GENOMIC DNA]</scope>
    <source>
        <strain evidence="1 2">ALBI9_A</strain>
    </source>
</reference>
<proteinExistence type="predicted"/>
<keyword evidence="2" id="KW-1185">Reference proteome</keyword>
<dbReference type="VEuPathDB" id="VectorBase:AALB001457"/>